<dbReference type="Pfam" id="PF01041">
    <property type="entry name" value="DegT_DnrJ_EryC1"/>
    <property type="match status" value="1"/>
</dbReference>
<keyword evidence="3 13" id="KW-0032">Aminotransferase</keyword>
<dbReference type="PANTHER" id="PTHR30244">
    <property type="entry name" value="TRANSAMINASE"/>
    <property type="match status" value="1"/>
</dbReference>
<comment type="catalytic activity">
    <reaction evidence="7">
        <text>GDP-alpha-D-perosamine + 2-oxoglutarate = GDP-4-dehydro-alpha-D-rhamnose + L-glutamate</text>
        <dbReference type="Rhea" id="RHEA:36779"/>
        <dbReference type="ChEBI" id="CHEBI:16810"/>
        <dbReference type="ChEBI" id="CHEBI:29985"/>
        <dbReference type="ChEBI" id="CHEBI:57964"/>
        <dbReference type="ChEBI" id="CHEBI:73996"/>
        <dbReference type="EC" id="2.6.1.102"/>
    </reaction>
</comment>
<dbReference type="Gene3D" id="3.40.640.10">
    <property type="entry name" value="Type I PLP-dependent aspartate aminotransferase-like (Major domain)"/>
    <property type="match status" value="1"/>
</dbReference>
<dbReference type="SUPFAM" id="SSF53383">
    <property type="entry name" value="PLP-dependent transferases"/>
    <property type="match status" value="1"/>
</dbReference>
<comment type="caution">
    <text evidence="13">The sequence shown here is derived from an EMBL/GenBank/DDBJ whole genome shotgun (WGS) entry which is preliminary data.</text>
</comment>
<gene>
    <name evidence="13" type="ORF">DF182_24565</name>
</gene>
<dbReference type="InterPro" id="IPR015421">
    <property type="entry name" value="PyrdxlP-dep_Trfase_major"/>
</dbReference>
<dbReference type="FunFam" id="3.40.640.10:FF:000090">
    <property type="entry name" value="Pyridoxal phosphate-dependent aminotransferase"/>
    <property type="match status" value="1"/>
</dbReference>
<proteinExistence type="inferred from homology"/>
<evidence type="ECO:0000313" key="13">
    <source>
        <dbReference type="EMBL" id="RBL89674.1"/>
    </source>
</evidence>
<dbReference type="EMBL" id="QFFJ01000002">
    <property type="protein sequence ID" value="RBL89674.1"/>
    <property type="molecule type" value="Genomic_DNA"/>
</dbReference>
<feature type="active site" description="Proton acceptor" evidence="10">
    <location>
        <position position="190"/>
    </location>
</feature>
<evidence type="ECO:0000256" key="10">
    <source>
        <dbReference type="PIRSR" id="PIRSR000390-1"/>
    </source>
</evidence>
<reference evidence="13 14" key="1">
    <citation type="submission" date="2018-05" db="EMBL/GenBank/DDBJ databases">
        <title>Chitinophaga sp. K3CV102501T nov., isolated from isolated from a monsoon evergreen broad-leaved forest soil.</title>
        <authorList>
            <person name="Lv Y."/>
        </authorList>
    </citation>
    <scope>NUCLEOTIDE SEQUENCE [LARGE SCALE GENOMIC DNA]</scope>
    <source>
        <strain evidence="13 14">GDMCC 1.1325</strain>
    </source>
</reference>
<dbReference type="Gene3D" id="3.90.1150.10">
    <property type="entry name" value="Aspartate Aminotransferase, domain 1"/>
    <property type="match status" value="1"/>
</dbReference>
<organism evidence="13 14">
    <name type="scientific">Chitinophaga flava</name>
    <dbReference type="NCBI Taxonomy" id="2259036"/>
    <lineage>
        <taxon>Bacteria</taxon>
        <taxon>Pseudomonadati</taxon>
        <taxon>Bacteroidota</taxon>
        <taxon>Chitinophagia</taxon>
        <taxon>Chitinophagales</taxon>
        <taxon>Chitinophagaceae</taxon>
        <taxon>Chitinophaga</taxon>
    </lineage>
</organism>
<dbReference type="GO" id="GO:0030170">
    <property type="term" value="F:pyridoxal phosphate binding"/>
    <property type="evidence" value="ECO:0007669"/>
    <property type="project" value="TreeGrafter"/>
</dbReference>
<dbReference type="AlphaFoldDB" id="A0A365XVC3"/>
<comment type="cofactor">
    <cofactor evidence="1">
        <name>pyridoxal 5'-phosphate</name>
        <dbReference type="ChEBI" id="CHEBI:597326"/>
    </cofactor>
</comment>
<feature type="modified residue" description="N6-(pyridoxal phosphate)lysine" evidence="11">
    <location>
        <position position="190"/>
    </location>
</feature>
<dbReference type="OrthoDB" id="9810913at2"/>
<evidence type="ECO:0000256" key="9">
    <source>
        <dbReference type="ARBA" id="ARBA00074221"/>
    </source>
</evidence>
<evidence type="ECO:0000256" key="7">
    <source>
        <dbReference type="ARBA" id="ARBA00051587"/>
    </source>
</evidence>
<evidence type="ECO:0000256" key="1">
    <source>
        <dbReference type="ARBA" id="ARBA00001933"/>
    </source>
</evidence>
<keyword evidence="4 13" id="KW-0808">Transferase</keyword>
<dbReference type="InterPro" id="IPR015424">
    <property type="entry name" value="PyrdxlP-dep_Trfase"/>
</dbReference>
<dbReference type="EC" id="2.6.1.102" evidence="8"/>
<comment type="pathway">
    <text evidence="2">Bacterial outer membrane biogenesis; LPS O-antigen biosynthesis.</text>
</comment>
<evidence type="ECO:0000256" key="2">
    <source>
        <dbReference type="ARBA" id="ARBA00005125"/>
    </source>
</evidence>
<protein>
    <recommendedName>
        <fullName evidence="9">GDP-perosamine synthase</fullName>
        <ecNumber evidence="8">2.6.1.102</ecNumber>
    </recommendedName>
</protein>
<evidence type="ECO:0000256" key="4">
    <source>
        <dbReference type="ARBA" id="ARBA00022679"/>
    </source>
</evidence>
<dbReference type="PANTHER" id="PTHR30244:SF34">
    <property type="entry name" value="DTDP-4-AMINO-4,6-DIDEOXYGALACTOSE TRANSAMINASE"/>
    <property type="match status" value="1"/>
</dbReference>
<comment type="similarity">
    <text evidence="6 12">Belongs to the DegT/DnrJ/EryC1 family.</text>
</comment>
<dbReference type="Proteomes" id="UP000253410">
    <property type="component" value="Unassembled WGS sequence"/>
</dbReference>
<dbReference type="CDD" id="cd00616">
    <property type="entry name" value="AHBA_syn"/>
    <property type="match status" value="1"/>
</dbReference>
<dbReference type="GO" id="GO:0102933">
    <property type="term" value="F:GDP-4-dehydro-6-deoxy-D-mannose-4-aminotransferase activity"/>
    <property type="evidence" value="ECO:0007669"/>
    <property type="project" value="UniProtKB-EC"/>
</dbReference>
<keyword evidence="5 11" id="KW-0663">Pyridoxal phosphate</keyword>
<evidence type="ECO:0000256" key="8">
    <source>
        <dbReference type="ARBA" id="ARBA00066317"/>
    </source>
</evidence>
<keyword evidence="14" id="KW-1185">Reference proteome</keyword>
<dbReference type="InterPro" id="IPR015422">
    <property type="entry name" value="PyrdxlP-dep_Trfase_small"/>
</dbReference>
<dbReference type="InterPro" id="IPR000653">
    <property type="entry name" value="DegT/StrS_aminotransferase"/>
</dbReference>
<evidence type="ECO:0000313" key="14">
    <source>
        <dbReference type="Proteomes" id="UP000253410"/>
    </source>
</evidence>
<dbReference type="GO" id="GO:0000271">
    <property type="term" value="P:polysaccharide biosynthetic process"/>
    <property type="evidence" value="ECO:0007669"/>
    <property type="project" value="TreeGrafter"/>
</dbReference>
<evidence type="ECO:0000256" key="11">
    <source>
        <dbReference type="PIRSR" id="PIRSR000390-2"/>
    </source>
</evidence>
<accession>A0A365XVC3</accession>
<name>A0A365XVC3_9BACT</name>
<evidence type="ECO:0000256" key="6">
    <source>
        <dbReference type="ARBA" id="ARBA00037999"/>
    </source>
</evidence>
<dbReference type="PIRSF" id="PIRSF000390">
    <property type="entry name" value="PLP_StrS"/>
    <property type="match status" value="1"/>
</dbReference>
<evidence type="ECO:0000256" key="5">
    <source>
        <dbReference type="ARBA" id="ARBA00022898"/>
    </source>
</evidence>
<evidence type="ECO:0000256" key="3">
    <source>
        <dbReference type="ARBA" id="ARBA00022576"/>
    </source>
</evidence>
<sequence>MSEKIWLSSPHMGGTEKDFVTAAFDTNWIAPLGANVDGFEEDLEQYLKEGYVAALSSGTAALHLALVLADVKAGDEVICQSMTFSASANPITYLGATPVFVDSEKDTWNLDPVLLKEAILDRIAKGKKPKAIIPVHLYGMPAKMNEIQAIAATYDIPVIEDAAEALGSWYGDKACGTLGDFGILSFNGNKIITTSGGGALVGKDKAAIVKSRFLASQARDPAPHYEHTHIGYNYRMSNICAGIGRGQMEVLEKRVEQRRANYQHYVKELSGLPGVQFVSEPQGTFSNRWLSTILIDPLQSNGITRETIRLALEKYQIESRPLWKPMHLQPVFAGAPAYVNGVSEMLFNNGLCLPSGSNLTQAQLQQTTDIIKALWNK</sequence>
<evidence type="ECO:0000256" key="12">
    <source>
        <dbReference type="RuleBase" id="RU004508"/>
    </source>
</evidence>
<dbReference type="RefSeq" id="WP_113618422.1">
    <property type="nucleotide sequence ID" value="NZ_QFFJ01000002.1"/>
</dbReference>